<evidence type="ECO:0000313" key="3">
    <source>
        <dbReference type="Proteomes" id="UP000318380"/>
    </source>
</evidence>
<dbReference type="AlphaFoldDB" id="A0A561BLY3"/>
<dbReference type="Proteomes" id="UP000318380">
    <property type="component" value="Unassembled WGS sequence"/>
</dbReference>
<sequence length="61" mass="6152">MSTQKSGGQENGGYNKYDAEAIRKALDGVAEPGTKGSGAAQGEAPRTGAQRDIGAALDGRD</sequence>
<evidence type="ECO:0000313" key="2">
    <source>
        <dbReference type="EMBL" id="TWD79894.1"/>
    </source>
</evidence>
<proteinExistence type="predicted"/>
<evidence type="ECO:0000256" key="1">
    <source>
        <dbReference type="SAM" id="MobiDB-lite"/>
    </source>
</evidence>
<feature type="region of interest" description="Disordered" evidence="1">
    <location>
        <begin position="25"/>
        <end position="61"/>
    </location>
</feature>
<dbReference type="EMBL" id="VIVK01000001">
    <property type="protein sequence ID" value="TWD79894.1"/>
    <property type="molecule type" value="Genomic_DNA"/>
</dbReference>
<organism evidence="2 3">
    <name type="scientific">Kribbella amoyensis</name>
    <dbReference type="NCBI Taxonomy" id="996641"/>
    <lineage>
        <taxon>Bacteria</taxon>
        <taxon>Bacillati</taxon>
        <taxon>Actinomycetota</taxon>
        <taxon>Actinomycetes</taxon>
        <taxon>Propionibacteriales</taxon>
        <taxon>Kribbellaceae</taxon>
        <taxon>Kribbella</taxon>
    </lineage>
</organism>
<reference evidence="2 3" key="1">
    <citation type="submission" date="2019-06" db="EMBL/GenBank/DDBJ databases">
        <title>Sequencing the genomes of 1000 actinobacteria strains.</title>
        <authorList>
            <person name="Klenk H.-P."/>
        </authorList>
    </citation>
    <scope>NUCLEOTIDE SEQUENCE [LARGE SCALE GENOMIC DNA]</scope>
    <source>
        <strain evidence="2 3">DSM 24683</strain>
    </source>
</reference>
<comment type="caution">
    <text evidence="2">The sequence shown here is derived from an EMBL/GenBank/DDBJ whole genome shotgun (WGS) entry which is preliminary data.</text>
</comment>
<name>A0A561BLY3_9ACTN</name>
<protein>
    <submittedName>
        <fullName evidence="2">Uncharacterized protein</fullName>
    </submittedName>
</protein>
<dbReference type="RefSeq" id="WP_145803401.1">
    <property type="nucleotide sequence ID" value="NZ_VIVK01000001.1"/>
</dbReference>
<gene>
    <name evidence="2" type="ORF">FB561_0960</name>
</gene>
<accession>A0A561BLY3</accession>
<keyword evidence="3" id="KW-1185">Reference proteome</keyword>